<dbReference type="SUPFAM" id="SSF46689">
    <property type="entry name" value="Homeodomain-like"/>
    <property type="match status" value="1"/>
</dbReference>
<name>A0A9Q6PUQ8_PISSA</name>
<accession>A0A9Q6PUQ8</accession>
<evidence type="ECO:0000313" key="2">
    <source>
        <dbReference type="Proteomes" id="UP000422232"/>
    </source>
</evidence>
<evidence type="ECO:0000313" key="1">
    <source>
        <dbReference type="EMBL" id="QGO06881.1"/>
    </source>
</evidence>
<sequence length="85" mass="10151">MVYRHLNEKDRFYIEQRLSEGDSLRSIARALGFSPSTISREIKRHTPIDFKGLYCHRLTSPVHKKNELTLSKVKLFDKFQRRQKC</sequence>
<proteinExistence type="predicted"/>
<dbReference type="EMBL" id="CP038908">
    <property type="protein sequence ID" value="QGO06881.1"/>
    <property type="molecule type" value="Genomic_DNA"/>
</dbReference>
<dbReference type="InterPro" id="IPR025246">
    <property type="entry name" value="IS30-like_HTH"/>
</dbReference>
<dbReference type="Proteomes" id="UP000422232">
    <property type="component" value="Chromosome"/>
</dbReference>
<dbReference type="InterPro" id="IPR009057">
    <property type="entry name" value="Homeodomain-like_sf"/>
</dbReference>
<dbReference type="Pfam" id="PF13936">
    <property type="entry name" value="HTH_38"/>
    <property type="match status" value="1"/>
</dbReference>
<dbReference type="RefSeq" id="WP_054300472.1">
    <property type="nucleotide sequence ID" value="NZ_CP013757.1"/>
</dbReference>
<reference evidence="1 2" key="1">
    <citation type="submission" date="2019-04" db="EMBL/GenBank/DDBJ databases">
        <title>Complete genome sequencing of Piscirickettsia salmonis strain Psal-009.</title>
        <authorList>
            <person name="Schober I."/>
            <person name="Bunk B."/>
            <person name="Sproer C."/>
            <person name="Carril G.P."/>
            <person name="Riedel T."/>
            <person name="Flores-Herrera P.A."/>
            <person name="Nourdin-Galindo G."/>
            <person name="Marshall S.H."/>
            <person name="Overmann J."/>
        </authorList>
    </citation>
    <scope>NUCLEOTIDE SEQUENCE [LARGE SCALE GENOMIC DNA]</scope>
    <source>
        <strain evidence="1 2">Psal-009</strain>
    </source>
</reference>
<dbReference type="Gene3D" id="1.10.10.60">
    <property type="entry name" value="Homeodomain-like"/>
    <property type="match status" value="1"/>
</dbReference>
<keyword evidence="2" id="KW-1185">Reference proteome</keyword>
<protein>
    <submittedName>
        <fullName evidence="1">Transposase, IS30 family</fullName>
    </submittedName>
</protein>
<gene>
    <name evidence="1" type="ORF">Psal009_02814</name>
</gene>
<organism evidence="1 2">
    <name type="scientific">Piscirickettsia salmonis</name>
    <dbReference type="NCBI Taxonomy" id="1238"/>
    <lineage>
        <taxon>Bacteria</taxon>
        <taxon>Pseudomonadati</taxon>
        <taxon>Pseudomonadota</taxon>
        <taxon>Gammaproteobacteria</taxon>
        <taxon>Thiotrichales</taxon>
        <taxon>Piscirickettsiaceae</taxon>
        <taxon>Piscirickettsia</taxon>
    </lineage>
</organism>
<dbReference type="AlphaFoldDB" id="A0A9Q6PUQ8"/>